<feature type="region of interest" description="Disordered" evidence="1">
    <location>
        <begin position="238"/>
        <end position="262"/>
    </location>
</feature>
<name>A0AB34K301_PRYPA</name>
<comment type="caution">
    <text evidence="2">The sequence shown here is derived from an EMBL/GenBank/DDBJ whole genome shotgun (WGS) entry which is preliminary data.</text>
</comment>
<accession>A0AB34K301</accession>
<dbReference type="EMBL" id="JBGBPQ010000002">
    <property type="protein sequence ID" value="KAL1528409.1"/>
    <property type="molecule type" value="Genomic_DNA"/>
</dbReference>
<dbReference type="AlphaFoldDB" id="A0AB34K301"/>
<gene>
    <name evidence="2" type="ORF">AB1Y20_009758</name>
</gene>
<organism evidence="2 3">
    <name type="scientific">Prymnesium parvum</name>
    <name type="common">Toxic golden alga</name>
    <dbReference type="NCBI Taxonomy" id="97485"/>
    <lineage>
        <taxon>Eukaryota</taxon>
        <taxon>Haptista</taxon>
        <taxon>Haptophyta</taxon>
        <taxon>Prymnesiophyceae</taxon>
        <taxon>Prymnesiales</taxon>
        <taxon>Prymnesiaceae</taxon>
        <taxon>Prymnesium</taxon>
    </lineage>
</organism>
<proteinExistence type="predicted"/>
<reference evidence="2 3" key="1">
    <citation type="journal article" date="2024" name="Science">
        <title>Giant polyketide synthase enzymes in the biosynthesis of giant marine polyether toxins.</title>
        <authorList>
            <person name="Fallon T.R."/>
            <person name="Shende V.V."/>
            <person name="Wierzbicki I.H."/>
            <person name="Pendleton A.L."/>
            <person name="Watervoot N.F."/>
            <person name="Auber R.P."/>
            <person name="Gonzalez D.J."/>
            <person name="Wisecaver J.H."/>
            <person name="Moore B.S."/>
        </authorList>
    </citation>
    <scope>NUCLEOTIDE SEQUENCE [LARGE SCALE GENOMIC DNA]</scope>
    <source>
        <strain evidence="2 3">12B1</strain>
    </source>
</reference>
<protein>
    <submittedName>
        <fullName evidence="2">Uncharacterized protein</fullName>
    </submittedName>
</protein>
<evidence type="ECO:0000313" key="3">
    <source>
        <dbReference type="Proteomes" id="UP001515480"/>
    </source>
</evidence>
<evidence type="ECO:0000256" key="1">
    <source>
        <dbReference type="SAM" id="MobiDB-lite"/>
    </source>
</evidence>
<sequence length="262" mass="27413">MLLPCITLPTLAVLSTRHLGSLVSPLNHEFYHAAAGVPCRCSAPVAVQEAYRVESPCSPASAALVAGEVAIASEPSDEDEANPPPYWVAVLPTSDGAPLVQVGKPTAVGRLQVISKRKAILDRLCSSIPKEKASAAEAIEHAIDALLLAWLRRIESTEASFEDLFASATPFTAPLLEKRGFAEVEKPDFTALGRGEPIATHQARLPAACVAFSYLISQADGLSPTTLASMQSILDALRQQPPPAQAAGRSANDDGSGAEADA</sequence>
<keyword evidence="3" id="KW-1185">Reference proteome</keyword>
<evidence type="ECO:0000313" key="2">
    <source>
        <dbReference type="EMBL" id="KAL1528409.1"/>
    </source>
</evidence>
<dbReference type="Proteomes" id="UP001515480">
    <property type="component" value="Unassembled WGS sequence"/>
</dbReference>